<proteinExistence type="predicted"/>
<evidence type="ECO:0000313" key="2">
    <source>
        <dbReference type="Proteomes" id="UP000076722"/>
    </source>
</evidence>
<accession>A0A164M4U0</accession>
<organism evidence="1 2">
    <name type="scientific">Sistotremastrum niveocremeum HHB9708</name>
    <dbReference type="NCBI Taxonomy" id="1314777"/>
    <lineage>
        <taxon>Eukaryota</taxon>
        <taxon>Fungi</taxon>
        <taxon>Dikarya</taxon>
        <taxon>Basidiomycota</taxon>
        <taxon>Agaricomycotina</taxon>
        <taxon>Agaricomycetes</taxon>
        <taxon>Sistotremastrales</taxon>
        <taxon>Sistotremastraceae</taxon>
        <taxon>Sertulicium</taxon>
        <taxon>Sertulicium niveocremeum</taxon>
    </lineage>
</organism>
<sequence length="166" mass="18038">MKRRFWHEETVCKSGIEQNDWVEIPDSLLRPSLALTTDWRQLQLVETLKFHSGPPGPAAGAAAGANGTGWTISDSIRILIRLTQAHPPSLAFGLPFLQNSILRPQALAEIDGILIRTSTPSTGRADINIPADAPATSSVAYLLSPHDQIRSLNLPIPDDGEKEKCV</sequence>
<name>A0A164M4U0_9AGAM</name>
<dbReference type="EMBL" id="KV419528">
    <property type="protein sequence ID" value="KZS86361.1"/>
    <property type="molecule type" value="Genomic_DNA"/>
</dbReference>
<reference evidence="1 2" key="1">
    <citation type="journal article" date="2016" name="Mol. Biol. Evol.">
        <title>Comparative Genomics of Early-Diverging Mushroom-Forming Fungi Provides Insights into the Origins of Lignocellulose Decay Capabilities.</title>
        <authorList>
            <person name="Nagy L.G."/>
            <person name="Riley R."/>
            <person name="Tritt A."/>
            <person name="Adam C."/>
            <person name="Daum C."/>
            <person name="Floudas D."/>
            <person name="Sun H."/>
            <person name="Yadav J.S."/>
            <person name="Pangilinan J."/>
            <person name="Larsson K.H."/>
            <person name="Matsuura K."/>
            <person name="Barry K."/>
            <person name="Labutti K."/>
            <person name="Kuo R."/>
            <person name="Ohm R.A."/>
            <person name="Bhattacharya S.S."/>
            <person name="Shirouzu T."/>
            <person name="Yoshinaga Y."/>
            <person name="Martin F.M."/>
            <person name="Grigoriev I.V."/>
            <person name="Hibbett D.S."/>
        </authorList>
    </citation>
    <scope>NUCLEOTIDE SEQUENCE [LARGE SCALE GENOMIC DNA]</scope>
    <source>
        <strain evidence="1 2">HHB9708</strain>
    </source>
</reference>
<gene>
    <name evidence="1" type="ORF">SISNIDRAFT_471851</name>
</gene>
<dbReference type="Proteomes" id="UP000076722">
    <property type="component" value="Unassembled WGS sequence"/>
</dbReference>
<keyword evidence="2" id="KW-1185">Reference proteome</keyword>
<evidence type="ECO:0000313" key="1">
    <source>
        <dbReference type="EMBL" id="KZS86361.1"/>
    </source>
</evidence>
<protein>
    <submittedName>
        <fullName evidence="1">Uncharacterized protein</fullName>
    </submittedName>
</protein>
<dbReference type="AlphaFoldDB" id="A0A164M4U0"/>